<evidence type="ECO:0000313" key="2">
    <source>
        <dbReference type="EMBL" id="CAG6454841.1"/>
    </source>
</evidence>
<name>A0A8D8F1D0_CULPI</name>
<accession>A0A8D8F1D0</accession>
<organism evidence="2">
    <name type="scientific">Culex pipiens</name>
    <name type="common">House mosquito</name>
    <dbReference type="NCBI Taxonomy" id="7175"/>
    <lineage>
        <taxon>Eukaryota</taxon>
        <taxon>Metazoa</taxon>
        <taxon>Ecdysozoa</taxon>
        <taxon>Arthropoda</taxon>
        <taxon>Hexapoda</taxon>
        <taxon>Insecta</taxon>
        <taxon>Pterygota</taxon>
        <taxon>Neoptera</taxon>
        <taxon>Endopterygota</taxon>
        <taxon>Diptera</taxon>
        <taxon>Nematocera</taxon>
        <taxon>Culicoidea</taxon>
        <taxon>Culicidae</taxon>
        <taxon>Culicinae</taxon>
        <taxon>Culicini</taxon>
        <taxon>Culex</taxon>
        <taxon>Culex</taxon>
    </lineage>
</organism>
<feature type="region of interest" description="Disordered" evidence="1">
    <location>
        <begin position="23"/>
        <end position="63"/>
    </location>
</feature>
<evidence type="ECO:0000256" key="1">
    <source>
        <dbReference type="SAM" id="MobiDB-lite"/>
    </source>
</evidence>
<proteinExistence type="predicted"/>
<feature type="compositionally biased region" description="Polar residues" evidence="1">
    <location>
        <begin position="24"/>
        <end position="39"/>
    </location>
</feature>
<sequence length="125" mass="13824">MVPHPIGRVASTGTTVARPATIRCTKSTSSPWRTRQSAGGVTRPLPRPKRPPCHHPNRSTRATLVPRVRLVRSNNSSRKSNGHRPWPWSCLPAAQSDTTNLVTKVTIPNCSTWTSPASRKSTWIR</sequence>
<dbReference type="EMBL" id="HBUE01027448">
    <property type="protein sequence ID" value="CAG6454841.1"/>
    <property type="molecule type" value="Transcribed_RNA"/>
</dbReference>
<dbReference type="AlphaFoldDB" id="A0A8D8F1D0"/>
<feature type="compositionally biased region" description="Basic residues" evidence="1">
    <location>
        <begin position="46"/>
        <end position="58"/>
    </location>
</feature>
<protein>
    <submittedName>
        <fullName evidence="2">(northern house mosquito) hypothetical protein</fullName>
    </submittedName>
</protein>
<reference evidence="2" key="1">
    <citation type="submission" date="2021-05" db="EMBL/GenBank/DDBJ databases">
        <authorList>
            <person name="Alioto T."/>
            <person name="Alioto T."/>
            <person name="Gomez Garrido J."/>
        </authorList>
    </citation>
    <scope>NUCLEOTIDE SEQUENCE</scope>
</reference>